<dbReference type="PANTHER" id="PTHR35889:SF3">
    <property type="entry name" value="F-BOX DOMAIN-CONTAINING PROTEIN"/>
    <property type="match status" value="1"/>
</dbReference>
<dbReference type="Gene3D" id="2.60.120.200">
    <property type="match status" value="1"/>
</dbReference>
<organism evidence="2 3">
    <name type="scientific">Rubritalea profundi</name>
    <dbReference type="NCBI Taxonomy" id="1658618"/>
    <lineage>
        <taxon>Bacteria</taxon>
        <taxon>Pseudomonadati</taxon>
        <taxon>Verrucomicrobiota</taxon>
        <taxon>Verrucomicrobiia</taxon>
        <taxon>Verrucomicrobiales</taxon>
        <taxon>Rubritaleaceae</taxon>
        <taxon>Rubritalea</taxon>
    </lineage>
</organism>
<dbReference type="EMBL" id="MQWA01000001">
    <property type="protein sequence ID" value="PQJ28504.1"/>
    <property type="molecule type" value="Genomic_DNA"/>
</dbReference>
<feature type="domain" description="DUF1553" evidence="1">
    <location>
        <begin position="357"/>
        <end position="525"/>
    </location>
</feature>
<dbReference type="SUPFAM" id="SSF49899">
    <property type="entry name" value="Concanavalin A-like lectins/glucanases"/>
    <property type="match status" value="1"/>
</dbReference>
<dbReference type="Pfam" id="PF13385">
    <property type="entry name" value="Laminin_G_3"/>
    <property type="match status" value="1"/>
</dbReference>
<protein>
    <recommendedName>
        <fullName evidence="1">DUF1553 domain-containing protein</fullName>
    </recommendedName>
</protein>
<accession>A0A2S7U278</accession>
<dbReference type="InterPro" id="IPR022655">
    <property type="entry name" value="DUF1553"/>
</dbReference>
<proteinExistence type="predicted"/>
<evidence type="ECO:0000313" key="3">
    <source>
        <dbReference type="Proteomes" id="UP000239907"/>
    </source>
</evidence>
<dbReference type="Pfam" id="PF07587">
    <property type="entry name" value="PSD1"/>
    <property type="match status" value="1"/>
</dbReference>
<evidence type="ECO:0000259" key="1">
    <source>
        <dbReference type="Pfam" id="PF07587"/>
    </source>
</evidence>
<reference evidence="2 3" key="1">
    <citation type="submission" date="2016-12" db="EMBL/GenBank/DDBJ databases">
        <title>Study of bacterial adaptation to deep sea.</title>
        <authorList>
            <person name="Song J."/>
            <person name="Yoshizawa S."/>
            <person name="Kogure K."/>
        </authorList>
    </citation>
    <scope>NUCLEOTIDE SEQUENCE [LARGE SCALE GENOMIC DNA]</scope>
    <source>
        <strain evidence="2 3">SAORIC-165</strain>
    </source>
</reference>
<evidence type="ECO:0000313" key="2">
    <source>
        <dbReference type="EMBL" id="PQJ28504.1"/>
    </source>
</evidence>
<dbReference type="InterPro" id="IPR013320">
    <property type="entry name" value="ConA-like_dom_sf"/>
</dbReference>
<sequence length="525" mass="59896">MTAAEKVELGEKVKAYLTALSARDRLPKTEQAALKQWKKTWDGKVKVMGGIGEFTFDTADKGKFPNTINAKQGGSYNTNYSKVSEGEKGKAMLLDGDSALNFGKIGPYERHLDFSLSLRVHAAKKYDRAIILHRTRAWLDAASRGYELLVEDGKLSFALVHYSPGNEIRVRSVSELPIQKWQQISVTYDGSSKAAGIKLYLDGELLETEVVKDNLTKHIFYKRGMDLQIGARFRDRGFKDGMVDELRVFDRKLTAVEVRENYQPGKGAPNDKELFDYFSSTVSATYQKLSTELKAKRKSLNKFQDTRSQMMIMKELPERRKTYLLARGDYTSPVKSEEIEPSPPKEIFPFGEEYSRDRLGLAQWLTHPEHPLTSRVTVNRYWQMIFGAGIVSTTNDFGSQGDFPSHPQLLDYLSRYFINSGWDVRALIKKMVMSHTFRQDSNMTADSHLKDPGNKWLSRGPSYYFTAEMIRDNALHSAGLINHAFGGRSVNPNKPDENQYRRSLYTNWRRNTPSPEMLIFGAPRR</sequence>
<gene>
    <name evidence="2" type="ORF">BSZ32_08265</name>
</gene>
<keyword evidence="3" id="KW-1185">Reference proteome</keyword>
<name>A0A2S7U278_9BACT</name>
<dbReference type="PANTHER" id="PTHR35889">
    <property type="entry name" value="CYCLOINULO-OLIGOSACCHARIDE FRUCTANOTRANSFERASE-RELATED"/>
    <property type="match status" value="1"/>
</dbReference>
<comment type="caution">
    <text evidence="2">The sequence shown here is derived from an EMBL/GenBank/DDBJ whole genome shotgun (WGS) entry which is preliminary data.</text>
</comment>
<dbReference type="Proteomes" id="UP000239907">
    <property type="component" value="Unassembled WGS sequence"/>
</dbReference>
<dbReference type="AlphaFoldDB" id="A0A2S7U278"/>